<dbReference type="EMBL" id="JBHSMM010000001">
    <property type="protein sequence ID" value="MFC5438939.1"/>
    <property type="molecule type" value="Genomic_DNA"/>
</dbReference>
<evidence type="ECO:0000313" key="1">
    <source>
        <dbReference type="EMBL" id="MFC5438939.1"/>
    </source>
</evidence>
<sequence>MTRGLPPPSYYRDTAVLHAHAHALYATLQGRHEAKVVVVGGGYAG</sequence>
<gene>
    <name evidence="1" type="ORF">ACFPK0_02795</name>
</gene>
<evidence type="ECO:0008006" key="3">
    <source>
        <dbReference type="Google" id="ProtNLM"/>
    </source>
</evidence>
<accession>A0ABW0JSQ5</accession>
<proteinExistence type="predicted"/>
<dbReference type="RefSeq" id="WP_156458983.1">
    <property type="nucleotide sequence ID" value="NZ_JALBWS010000015.1"/>
</dbReference>
<evidence type="ECO:0000313" key="2">
    <source>
        <dbReference type="Proteomes" id="UP001596018"/>
    </source>
</evidence>
<organism evidence="1 2">
    <name type="scientific">Rhodanobacter ginsenosidimutans</name>
    <dbReference type="NCBI Taxonomy" id="490571"/>
    <lineage>
        <taxon>Bacteria</taxon>
        <taxon>Pseudomonadati</taxon>
        <taxon>Pseudomonadota</taxon>
        <taxon>Gammaproteobacteria</taxon>
        <taxon>Lysobacterales</taxon>
        <taxon>Rhodanobacteraceae</taxon>
        <taxon>Rhodanobacter</taxon>
    </lineage>
</organism>
<reference evidence="2" key="1">
    <citation type="journal article" date="2019" name="Int. J. Syst. Evol. Microbiol.">
        <title>The Global Catalogue of Microorganisms (GCM) 10K type strain sequencing project: providing services to taxonomists for standard genome sequencing and annotation.</title>
        <authorList>
            <consortium name="The Broad Institute Genomics Platform"/>
            <consortium name="The Broad Institute Genome Sequencing Center for Infectious Disease"/>
            <person name="Wu L."/>
            <person name="Ma J."/>
        </authorList>
    </citation>
    <scope>NUCLEOTIDE SEQUENCE [LARGE SCALE GENOMIC DNA]</scope>
    <source>
        <strain evidence="2">KACC 12822</strain>
    </source>
</reference>
<keyword evidence="2" id="KW-1185">Reference proteome</keyword>
<comment type="caution">
    <text evidence="1">The sequence shown here is derived from an EMBL/GenBank/DDBJ whole genome shotgun (WGS) entry which is preliminary data.</text>
</comment>
<protein>
    <recommendedName>
        <fullName evidence="3">FAD/NAD(P)-binding domain-containing protein</fullName>
    </recommendedName>
</protein>
<dbReference type="Proteomes" id="UP001596018">
    <property type="component" value="Unassembled WGS sequence"/>
</dbReference>
<name>A0ABW0JSQ5_9GAMM</name>